<comment type="caution">
    <text evidence="1">The sequence shown here is derived from an EMBL/GenBank/DDBJ whole genome shotgun (WGS) entry which is preliminary data.</text>
</comment>
<dbReference type="Pfam" id="PF04978">
    <property type="entry name" value="MST"/>
    <property type="match status" value="1"/>
</dbReference>
<dbReference type="RefSeq" id="WP_344612602.1">
    <property type="nucleotide sequence ID" value="NZ_BAAARV010000022.1"/>
</dbReference>
<dbReference type="Gene3D" id="1.20.120.450">
    <property type="entry name" value="dinb family like domain"/>
    <property type="match status" value="1"/>
</dbReference>
<dbReference type="EMBL" id="BAAARV010000022">
    <property type="protein sequence ID" value="GAA2342259.1"/>
    <property type="molecule type" value="Genomic_DNA"/>
</dbReference>
<dbReference type="InterPro" id="IPR007061">
    <property type="entry name" value="MST-like"/>
</dbReference>
<organism evidence="1 2">
    <name type="scientific">Dactylosporangium salmoneum</name>
    <dbReference type="NCBI Taxonomy" id="53361"/>
    <lineage>
        <taxon>Bacteria</taxon>
        <taxon>Bacillati</taxon>
        <taxon>Actinomycetota</taxon>
        <taxon>Actinomycetes</taxon>
        <taxon>Micromonosporales</taxon>
        <taxon>Micromonosporaceae</taxon>
        <taxon>Dactylosporangium</taxon>
    </lineage>
</organism>
<dbReference type="SUPFAM" id="SSF109854">
    <property type="entry name" value="DinB/YfiT-like putative metalloenzymes"/>
    <property type="match status" value="1"/>
</dbReference>
<dbReference type="InterPro" id="IPR034660">
    <property type="entry name" value="DinB/YfiT-like"/>
</dbReference>
<evidence type="ECO:0000313" key="1">
    <source>
        <dbReference type="EMBL" id="GAA2342259.1"/>
    </source>
</evidence>
<dbReference type="Proteomes" id="UP001501444">
    <property type="component" value="Unassembled WGS sequence"/>
</dbReference>
<sequence>MTRAPVPFVGDEADQLARWLDFHRETVHLKCAGLAEGDAWKAPLPASPLSTVAGLVQHLTAVESYWFERVVAGLDTPMRWTDEDPDLEWRRRPGAGLAEALSEYRAQCDVSRRLAAGLDPSALCEGRRHGRQVSVRWVLLHMIEETARHNGHLDAVRELVDGVVGD</sequence>
<reference evidence="1 2" key="1">
    <citation type="journal article" date="2019" name="Int. J. Syst. Evol. Microbiol.">
        <title>The Global Catalogue of Microorganisms (GCM) 10K type strain sequencing project: providing services to taxonomists for standard genome sequencing and annotation.</title>
        <authorList>
            <consortium name="The Broad Institute Genomics Platform"/>
            <consortium name="The Broad Institute Genome Sequencing Center for Infectious Disease"/>
            <person name="Wu L."/>
            <person name="Ma J."/>
        </authorList>
    </citation>
    <scope>NUCLEOTIDE SEQUENCE [LARGE SCALE GENOMIC DNA]</scope>
    <source>
        <strain evidence="1 2">JCM 3272</strain>
    </source>
</reference>
<name>A0ABN3G1P0_9ACTN</name>
<proteinExistence type="predicted"/>
<protein>
    <submittedName>
        <fullName evidence="1">DinB family protein</fullName>
    </submittedName>
</protein>
<keyword evidence="2" id="KW-1185">Reference proteome</keyword>
<accession>A0ABN3G1P0</accession>
<evidence type="ECO:0000313" key="2">
    <source>
        <dbReference type="Proteomes" id="UP001501444"/>
    </source>
</evidence>
<gene>
    <name evidence="1" type="ORF">GCM10010170_026260</name>
</gene>